<proteinExistence type="predicted"/>
<feature type="compositionally biased region" description="Low complexity" evidence="1">
    <location>
        <begin position="73"/>
        <end position="82"/>
    </location>
</feature>
<dbReference type="GeneID" id="94291129"/>
<gene>
    <name evidence="2" type="ORF">JKF63_05083</name>
</gene>
<feature type="region of interest" description="Disordered" evidence="1">
    <location>
        <begin position="336"/>
        <end position="452"/>
    </location>
</feature>
<feature type="region of interest" description="Disordered" evidence="1">
    <location>
        <begin position="1271"/>
        <end position="1296"/>
    </location>
</feature>
<feature type="compositionally biased region" description="Polar residues" evidence="1">
    <location>
        <begin position="1196"/>
        <end position="1208"/>
    </location>
</feature>
<feature type="region of interest" description="Disordered" evidence="1">
    <location>
        <begin position="1050"/>
        <end position="1074"/>
    </location>
</feature>
<evidence type="ECO:0000313" key="3">
    <source>
        <dbReference type="Proteomes" id="UP000674318"/>
    </source>
</evidence>
<sequence>MQSSPPSTLHSEGIFNSVRFSGSYSSVFSSSHRRRPNDRSRRRDHTSRAPTPRSVDFTDVPKPDLNENHTYNSSSASSSSSSSRRRDGVVRAACRDSRLDHRRDGANPGVHSHAVLGSNILGRPLTVDQHASGSKVCDRVEVDNVVGKGARDMPPDLPLRPLDARVGEAAPSATHSTSASPALGISLVGSNTGGPYTPSSPSSGCLLSSKSPRAGGDSARKRGSDAPSSTSAALISDDRFATLSPEKVEWALQLYVERGGIRTSEVAAMLRALPWCVKNSSPTLSVSAVADLPTEDADEEARSRLLDPEAWLGAVAAATTSALVAADDETRAAAAAPSAYTSITPEGGGRPAQVQHKTPVKPSIRESQNSYLSEPPTPLPFGLTAERRRSSADLSSEVAAAAAAAASPPPPEGTLVSHRAHLGRRGSSDDVSRRDSRFCPGGSDSEDGTPKVSALGCHRVSTGHRLTFADATDNCAPRVSSLARGSSSHIGVLNQTTAVQHSHQQSPPSSSRIDGMQPPPHSTLNGSPSPVQRSADSQRWFRVAASTFSLPPSPMTAMEKVAGASEPWAASMFTEASTRAAGMRTLFQLCLQPARRTASATLTVGDWEALVDQLRHDGHHKLPPQPILDDIACTIERTILSEGRTDGLTLSDFTRVIQGQLEEVWLDMTSPVMPDTAAGNRVPSRQAHALRFPSHPNYSLKLQTYAATSTQPHSSPSSCTSQCSSQMKRAPVSASMQWRVLPTWCMALAGFFPEEVSTLCSLPVVFYLRSIRLIQAVLEAIAQRLQLELDSMRECVAPVTGAASKRTQHRSKNPGVESSIWPLSPERSRAGGLMNISLALSGGSVDADLRSSLPIAANAFGTSGDRDGACKEQPVWGSTTAGIYDRNARHHKSPVAASMAAALGRGGGGDDALVVTSGSLVNTSEGARPDAELTASAATDSVEPHYLLQRPLDEISASAVARAKARRLMDTLRRHTVPINRYECFARVEQEDKQIDSALCFVTERELAATLGYDGDEDTDDDSDAIPDMVATLTYDPVRETVVSPVSAGARAGDDVGVDQTGLSSRPPIMPRMHSSDVLPTVVMSATRVARRVGRRGPAGGSAPLLTTSMGANGAVGSPPSAPCMFRMSGVLSTVLPRNQEKAMVNRLSKPVYDPAAMSLRAFSRGGTHMRSHAAGTTTTTTATPSTNTPVSAPVNSRTSENCPNRSVPSKPCSGPVIQNGHSPHPCSTHHQSSKRMVSRSGSALLSRGSDHRSRSRLCATHRDRYCTSIRPRNRYRPPSPQCPPASVASSSMSGSGCVDAPTLHVSDERTRSFFFDVPSVLVESPLSVSAAAAAAAQVIDGGTASTLSRSATASSKPRVPRRPASHCALSRSASRPGSAAPPRAGIKGRSTVDRGAESLTSSVVAKLMPCDSRPRKRTPPAPGAGSRCGRLAVHPRKIESSSRPIPADAATSVHPCPSPSRAEPRISLYERRLMRRLQLAYAHAHPYENAKSGNG</sequence>
<reference evidence="2 3" key="1">
    <citation type="submission" date="2021-02" db="EMBL/GenBank/DDBJ databases">
        <title>Porcisia hertigi Genome sequencing and assembly.</title>
        <authorList>
            <person name="Almutairi H."/>
            <person name="Gatherer D."/>
        </authorList>
    </citation>
    <scope>NUCLEOTIDE SEQUENCE [LARGE SCALE GENOMIC DNA]</scope>
    <source>
        <strain evidence="2 3">C119</strain>
    </source>
</reference>
<feature type="compositionally biased region" description="Low complexity" evidence="1">
    <location>
        <begin position="194"/>
        <end position="212"/>
    </location>
</feature>
<keyword evidence="3" id="KW-1185">Reference proteome</keyword>
<dbReference type="KEGG" id="phet:94291129"/>
<feature type="compositionally biased region" description="Low complexity" evidence="1">
    <location>
        <begin position="500"/>
        <end position="511"/>
    </location>
</feature>
<feature type="compositionally biased region" description="Low complexity" evidence="1">
    <location>
        <begin position="392"/>
        <end position="406"/>
    </location>
</feature>
<feature type="compositionally biased region" description="Basic residues" evidence="1">
    <location>
        <begin position="31"/>
        <end position="45"/>
    </location>
</feature>
<feature type="region of interest" description="Disordered" evidence="1">
    <location>
        <begin position="498"/>
        <end position="537"/>
    </location>
</feature>
<feature type="compositionally biased region" description="Low complexity" evidence="1">
    <location>
        <begin position="1285"/>
        <end position="1296"/>
    </location>
</feature>
<feature type="compositionally biased region" description="Polar residues" evidence="1">
    <location>
        <begin position="522"/>
        <end position="537"/>
    </location>
</feature>
<comment type="caution">
    <text evidence="2">The sequence shown here is derived from an EMBL/GenBank/DDBJ whole genome shotgun (WGS) entry which is preliminary data.</text>
</comment>
<evidence type="ECO:0000313" key="2">
    <source>
        <dbReference type="EMBL" id="KAG5505747.1"/>
    </source>
</evidence>
<protein>
    <submittedName>
        <fullName evidence="2">Uncharacterized protein</fullName>
    </submittedName>
</protein>
<dbReference type="EMBL" id="JAFJZO010000021">
    <property type="protein sequence ID" value="KAG5505747.1"/>
    <property type="molecule type" value="Genomic_DNA"/>
</dbReference>
<feature type="compositionally biased region" description="Low complexity" evidence="1">
    <location>
        <begin position="1346"/>
        <end position="1356"/>
    </location>
</feature>
<feature type="compositionally biased region" description="Low complexity" evidence="1">
    <location>
        <begin position="1239"/>
        <end position="1248"/>
    </location>
</feature>
<name>A0A836LCV7_9TRYP</name>
<organism evidence="2 3">
    <name type="scientific">Porcisia hertigi</name>
    <dbReference type="NCBI Taxonomy" id="2761500"/>
    <lineage>
        <taxon>Eukaryota</taxon>
        <taxon>Discoba</taxon>
        <taxon>Euglenozoa</taxon>
        <taxon>Kinetoplastea</taxon>
        <taxon>Metakinetoplastina</taxon>
        <taxon>Trypanosomatida</taxon>
        <taxon>Trypanosomatidae</taxon>
        <taxon>Leishmaniinae</taxon>
        <taxon>Porcisia</taxon>
    </lineage>
</organism>
<evidence type="ECO:0000256" key="1">
    <source>
        <dbReference type="SAM" id="MobiDB-lite"/>
    </source>
</evidence>
<feature type="compositionally biased region" description="Low complexity" evidence="1">
    <location>
        <begin position="1177"/>
        <end position="1195"/>
    </location>
</feature>
<dbReference type="Proteomes" id="UP000674318">
    <property type="component" value="Chromosome 21"/>
</dbReference>
<feature type="region of interest" description="Disordered" evidence="1">
    <location>
        <begin position="25"/>
        <end position="91"/>
    </location>
</feature>
<feature type="region of interest" description="Disordered" evidence="1">
    <location>
        <begin position="1346"/>
        <end position="1464"/>
    </location>
</feature>
<feature type="region of interest" description="Disordered" evidence="1">
    <location>
        <begin position="194"/>
        <end position="231"/>
    </location>
</feature>
<dbReference type="OrthoDB" id="267521at2759"/>
<feature type="compositionally biased region" description="Basic and acidic residues" evidence="1">
    <location>
        <begin position="426"/>
        <end position="437"/>
    </location>
</feature>
<accession>A0A836LCV7</accession>
<feature type="compositionally biased region" description="Low complexity" evidence="1">
    <location>
        <begin position="1371"/>
        <end position="1386"/>
    </location>
</feature>
<dbReference type="RefSeq" id="XP_067757415.1">
    <property type="nucleotide sequence ID" value="XM_067901052.1"/>
</dbReference>
<feature type="region of interest" description="Disordered" evidence="1">
    <location>
        <begin position="1168"/>
        <end position="1257"/>
    </location>
</feature>